<feature type="region of interest" description="Disordered" evidence="3">
    <location>
        <begin position="382"/>
        <end position="408"/>
    </location>
</feature>
<feature type="compositionally biased region" description="Low complexity" evidence="3">
    <location>
        <begin position="382"/>
        <end position="393"/>
    </location>
</feature>
<feature type="region of interest" description="Disordered" evidence="3">
    <location>
        <begin position="249"/>
        <end position="288"/>
    </location>
</feature>
<comment type="caution">
    <text evidence="5">The sequence shown here is derived from an EMBL/GenBank/DDBJ whole genome shotgun (WGS) entry which is preliminary data.</text>
</comment>
<feature type="compositionally biased region" description="Acidic residues" evidence="3">
    <location>
        <begin position="638"/>
        <end position="648"/>
    </location>
</feature>
<feature type="compositionally biased region" description="Basic and acidic residues" evidence="3">
    <location>
        <begin position="649"/>
        <end position="659"/>
    </location>
</feature>
<dbReference type="InterPro" id="IPR006073">
    <property type="entry name" value="GTP-bd"/>
</dbReference>
<name>A0ABD3Q8L8_9STRA</name>
<dbReference type="Proteomes" id="UP001530315">
    <property type="component" value="Unassembled WGS sequence"/>
</dbReference>
<organism evidence="5 6">
    <name type="scientific">Stephanodiscus triporus</name>
    <dbReference type="NCBI Taxonomy" id="2934178"/>
    <lineage>
        <taxon>Eukaryota</taxon>
        <taxon>Sar</taxon>
        <taxon>Stramenopiles</taxon>
        <taxon>Ochrophyta</taxon>
        <taxon>Bacillariophyta</taxon>
        <taxon>Coscinodiscophyceae</taxon>
        <taxon>Thalassiosirophycidae</taxon>
        <taxon>Stephanodiscales</taxon>
        <taxon>Stephanodiscaceae</taxon>
        <taxon>Stephanodiscus</taxon>
    </lineage>
</organism>
<dbReference type="Pfam" id="PF01926">
    <property type="entry name" value="MMR_HSR1"/>
    <property type="match status" value="1"/>
</dbReference>
<dbReference type="EMBL" id="JALLAZ020000385">
    <property type="protein sequence ID" value="KAL3796525.1"/>
    <property type="molecule type" value="Genomic_DNA"/>
</dbReference>
<dbReference type="PANTHER" id="PTHR45782:SF5">
    <property type="entry name" value="DAR GTPASE 3, CHLOROPLASTIC"/>
    <property type="match status" value="1"/>
</dbReference>
<dbReference type="PANTHER" id="PTHR45782">
    <property type="entry name" value="MITOCHONDRIAL RIBOSOME-ASSOCIATED GTPASE 1"/>
    <property type="match status" value="1"/>
</dbReference>
<accession>A0ABD3Q8L8</accession>
<dbReference type="InterPro" id="IPR027417">
    <property type="entry name" value="P-loop_NTPase"/>
</dbReference>
<evidence type="ECO:0000259" key="4">
    <source>
        <dbReference type="Pfam" id="PF01926"/>
    </source>
</evidence>
<dbReference type="CDD" id="cd01856">
    <property type="entry name" value="YlqF"/>
    <property type="match status" value="1"/>
</dbReference>
<feature type="region of interest" description="Disordered" evidence="3">
    <location>
        <begin position="603"/>
        <end position="667"/>
    </location>
</feature>
<dbReference type="GO" id="GO:0005525">
    <property type="term" value="F:GTP binding"/>
    <property type="evidence" value="ECO:0007669"/>
    <property type="project" value="UniProtKB-KW"/>
</dbReference>
<feature type="compositionally biased region" description="Basic and acidic residues" evidence="3">
    <location>
        <begin position="603"/>
        <end position="614"/>
    </location>
</feature>
<dbReference type="SUPFAM" id="SSF52540">
    <property type="entry name" value="P-loop containing nucleoside triphosphate hydrolases"/>
    <property type="match status" value="1"/>
</dbReference>
<keyword evidence="1" id="KW-0547">Nucleotide-binding</keyword>
<evidence type="ECO:0000313" key="6">
    <source>
        <dbReference type="Proteomes" id="UP001530315"/>
    </source>
</evidence>
<protein>
    <recommendedName>
        <fullName evidence="4">G domain-containing protein</fullName>
    </recommendedName>
</protein>
<evidence type="ECO:0000256" key="2">
    <source>
        <dbReference type="ARBA" id="ARBA00023134"/>
    </source>
</evidence>
<dbReference type="AlphaFoldDB" id="A0ABD3Q8L8"/>
<keyword evidence="2" id="KW-0342">GTP-binding</keyword>
<evidence type="ECO:0000256" key="3">
    <source>
        <dbReference type="SAM" id="MobiDB-lite"/>
    </source>
</evidence>
<evidence type="ECO:0000256" key="1">
    <source>
        <dbReference type="ARBA" id="ARBA00022741"/>
    </source>
</evidence>
<dbReference type="Gene3D" id="3.40.50.300">
    <property type="entry name" value="P-loop containing nucleotide triphosphate hydrolases"/>
    <property type="match status" value="1"/>
</dbReference>
<feature type="domain" description="G" evidence="4">
    <location>
        <begin position="335"/>
        <end position="421"/>
    </location>
</feature>
<reference evidence="5 6" key="1">
    <citation type="submission" date="2024-10" db="EMBL/GenBank/DDBJ databases">
        <title>Updated reference genomes for cyclostephanoid diatoms.</title>
        <authorList>
            <person name="Roberts W.R."/>
            <person name="Alverson A.J."/>
        </authorList>
    </citation>
    <scope>NUCLEOTIDE SEQUENCE [LARGE SCALE GENOMIC DNA]</scope>
    <source>
        <strain evidence="5 6">AJA276-08</strain>
    </source>
</reference>
<keyword evidence="6" id="KW-1185">Reference proteome</keyword>
<sequence>MWCSIYAVRSVDNLWAADTAPTSKTIKRRRVNQIIKSGERRPKRRRGCYSSSTTENTSSFATYCRLVAAAMKLLSFLSAAPRIRASFANSLSCGGRSFFSLSHQLRTSALISNSIQGSHSHRKSPSMPQSTIITARSYTSKNKPDEFDDLSSYDTTFNLSGYQRPKVNWYPGHIAKAERQLSETLKSVDVVIEVRDARAPKATAHPSVGKWTAGRPRVVVLTRADTVTSKTRESWRSAYERLGADRWEDTLGGEDKNRNAQWRKERSKYAANNESSEDKNSGDGNNEYSGGVEEVLFVDAKRGQGTHAITRAVYKAGRHVNERRNKRGLNDRPLRVGIIGFPNVGKSALINRLLGRKRAKTANTPGVTRSLQWIRVATDKYSTSASGGSSSSRSTRDPSGNNSNGVRKSGFELLDSPGIIPSDMLDQNDALLLAACNSIGVGAYDNQAVASYLCDRIQSIVMMGMDTVAAPHWREKCIERYGFDPIMPLSQQKIAARWGSDHTDGSSSTWMAFAAANQDRIPTGEDMLFIVADNTCKGDPENAARKILQDFRVGRMGPIALQLAPDTEGDDGQTLISNVRADGLGSEVVSSPTDWKRALEEEGRRHREEIEHRSRAAVNAAKEKGLELPPVMESATKEEDDYDTTEYDEGVKKPAESEVGKGLFDGW</sequence>
<proteinExistence type="predicted"/>
<gene>
    <name evidence="5" type="ORF">ACHAW5_004427</name>
</gene>
<feature type="compositionally biased region" description="Polar residues" evidence="3">
    <location>
        <begin position="397"/>
        <end position="406"/>
    </location>
</feature>
<feature type="compositionally biased region" description="Basic and acidic residues" evidence="3">
    <location>
        <begin position="249"/>
        <end position="268"/>
    </location>
</feature>
<evidence type="ECO:0000313" key="5">
    <source>
        <dbReference type="EMBL" id="KAL3796525.1"/>
    </source>
</evidence>
<dbReference type="PRINTS" id="PR00326">
    <property type="entry name" value="GTP1OBG"/>
</dbReference>